<organism evidence="3 4">
    <name type="scientific">Aedes albopictus</name>
    <name type="common">Asian tiger mosquito</name>
    <name type="synonym">Stegomyia albopicta</name>
    <dbReference type="NCBI Taxonomy" id="7160"/>
    <lineage>
        <taxon>Eukaryota</taxon>
        <taxon>Metazoa</taxon>
        <taxon>Ecdysozoa</taxon>
        <taxon>Arthropoda</taxon>
        <taxon>Hexapoda</taxon>
        <taxon>Insecta</taxon>
        <taxon>Pterygota</taxon>
        <taxon>Neoptera</taxon>
        <taxon>Endopterygota</taxon>
        <taxon>Diptera</taxon>
        <taxon>Nematocera</taxon>
        <taxon>Culicoidea</taxon>
        <taxon>Culicidae</taxon>
        <taxon>Culicinae</taxon>
        <taxon>Aedini</taxon>
        <taxon>Aedes</taxon>
        <taxon>Stegomyia</taxon>
    </lineage>
</organism>
<protein>
    <recommendedName>
        <fullName evidence="2">Ig-like domain-containing protein</fullName>
    </recommendedName>
</protein>
<dbReference type="PROSITE" id="PS50835">
    <property type="entry name" value="IG_LIKE"/>
    <property type="match status" value="1"/>
</dbReference>
<feature type="compositionally biased region" description="Low complexity" evidence="1">
    <location>
        <begin position="302"/>
        <end position="311"/>
    </location>
</feature>
<name>A0ABM1YZA2_AEDAL</name>
<dbReference type="RefSeq" id="XP_029710591.2">
    <property type="nucleotide sequence ID" value="XM_029854731.2"/>
</dbReference>
<proteinExistence type="predicted"/>
<reference evidence="4" key="1">
    <citation type="journal article" date="2015" name="Proc. Natl. Acad. Sci. U.S.A.">
        <title>Genome sequence of the Asian Tiger mosquito, Aedes albopictus, reveals insights into its biology, genetics, and evolution.</title>
        <authorList>
            <person name="Chen X.G."/>
            <person name="Jiang X."/>
            <person name="Gu J."/>
            <person name="Xu M."/>
            <person name="Wu Y."/>
            <person name="Deng Y."/>
            <person name="Zhang C."/>
            <person name="Bonizzoni M."/>
            <person name="Dermauw W."/>
            <person name="Vontas J."/>
            <person name="Armbruster P."/>
            <person name="Huang X."/>
            <person name="Yang Y."/>
            <person name="Zhang H."/>
            <person name="He W."/>
            <person name="Peng H."/>
            <person name="Liu Y."/>
            <person name="Wu K."/>
            <person name="Chen J."/>
            <person name="Lirakis M."/>
            <person name="Topalis P."/>
            <person name="Van Leeuwen T."/>
            <person name="Hall A.B."/>
            <person name="Jiang X."/>
            <person name="Thorpe C."/>
            <person name="Mueller R.L."/>
            <person name="Sun C."/>
            <person name="Waterhouse R.M."/>
            <person name="Yan G."/>
            <person name="Tu Z.J."/>
            <person name="Fang X."/>
            <person name="James A.A."/>
        </authorList>
    </citation>
    <scope>NUCLEOTIDE SEQUENCE [LARGE SCALE GENOMIC DNA]</scope>
    <source>
        <strain evidence="4">Foshan</strain>
    </source>
</reference>
<evidence type="ECO:0000256" key="1">
    <source>
        <dbReference type="SAM" id="MobiDB-lite"/>
    </source>
</evidence>
<sequence length="474" mass="51373">MLIKANIWMYVFQLVVMKVSYSVHGLDSVHVRVPLAVTVGSPAVLICESDLPDEDLYSVKWYKGKHEFFRYTSKEIPSIKIFPKAGININVDHCNASHVVLRSVEPHTSGKYSCEITEAAPSFHTKIVTRDLNVVDLPKSDPHIVDMKPFYGADEFLEVECISNESLPAARLEWLINDRPLGKIQPPSRLEFVTLLPASHSNSSSSSTVGGTPSKKSTKSSLRQKQSSSPAVHNESDDGEEAGSVPLDNNALQYHSPEFTVPVAAAVVASAAALSLTTASSQILASAPALPSPSAVYSTVPSSSKKSASAGGKKGQAVARYETAISRLKLLLGHEHFDKGKIKVKCTARIFDLYERSAQQTADENYPQVRVLSNSDNGVHFSFMSDKDEASSGSASFHQHHHPLLRPLFWPGSWIRAVCRLLLGSSPSPYQDTGQFPASMVSSLSVAALAATVSSYLRKPSSLLLLTVLLVFAS</sequence>
<feature type="compositionally biased region" description="Low complexity" evidence="1">
    <location>
        <begin position="199"/>
        <end position="221"/>
    </location>
</feature>
<evidence type="ECO:0000313" key="4">
    <source>
        <dbReference type="Proteomes" id="UP000069940"/>
    </source>
</evidence>
<dbReference type="InterPro" id="IPR036179">
    <property type="entry name" value="Ig-like_dom_sf"/>
</dbReference>
<feature type="region of interest" description="Disordered" evidence="1">
    <location>
        <begin position="291"/>
        <end position="313"/>
    </location>
</feature>
<dbReference type="PANTHER" id="PTHR21261">
    <property type="entry name" value="BEAT PROTEIN"/>
    <property type="match status" value="1"/>
</dbReference>
<dbReference type="EnsemblMetazoa" id="AALFPA23_013485.R19523">
    <property type="protein sequence ID" value="AALFPA23_013485.P19523"/>
    <property type="gene ID" value="AALFPA23_013485"/>
</dbReference>
<accession>A0ABM1YZA2</accession>
<keyword evidence="4" id="KW-1185">Reference proteome</keyword>
<dbReference type="Gene3D" id="2.60.40.10">
    <property type="entry name" value="Immunoglobulins"/>
    <property type="match status" value="1"/>
</dbReference>
<dbReference type="InterPro" id="IPR013783">
    <property type="entry name" value="Ig-like_fold"/>
</dbReference>
<evidence type="ECO:0000259" key="2">
    <source>
        <dbReference type="PROSITE" id="PS50835"/>
    </source>
</evidence>
<feature type="domain" description="Ig-like" evidence="2">
    <location>
        <begin position="40"/>
        <end position="129"/>
    </location>
</feature>
<dbReference type="InterPro" id="IPR007110">
    <property type="entry name" value="Ig-like_dom"/>
</dbReference>
<dbReference type="GeneID" id="109406629"/>
<dbReference type="Proteomes" id="UP000069940">
    <property type="component" value="Unassembled WGS sequence"/>
</dbReference>
<dbReference type="PANTHER" id="PTHR21261:SF8">
    <property type="entry name" value="BEATEN PATH IA, ISOFORM B-RELATED"/>
    <property type="match status" value="1"/>
</dbReference>
<dbReference type="SUPFAM" id="SSF48726">
    <property type="entry name" value="Immunoglobulin"/>
    <property type="match status" value="1"/>
</dbReference>
<reference evidence="3" key="2">
    <citation type="submission" date="2025-05" db="UniProtKB">
        <authorList>
            <consortium name="EnsemblMetazoa"/>
        </authorList>
    </citation>
    <scope>IDENTIFICATION</scope>
    <source>
        <strain evidence="3">Foshan</strain>
    </source>
</reference>
<feature type="region of interest" description="Disordered" evidence="1">
    <location>
        <begin position="199"/>
        <end position="249"/>
    </location>
</feature>
<evidence type="ECO:0000313" key="3">
    <source>
        <dbReference type="EnsemblMetazoa" id="AALFPA23_013485.P19523"/>
    </source>
</evidence>